<evidence type="ECO:0000256" key="1">
    <source>
        <dbReference type="SAM" id="MobiDB-lite"/>
    </source>
</evidence>
<gene>
    <name evidence="2" type="ORF">AVDCRST_MAG19-2316</name>
</gene>
<reference evidence="2" key="1">
    <citation type="submission" date="2020-02" db="EMBL/GenBank/DDBJ databases">
        <authorList>
            <person name="Meier V. D."/>
        </authorList>
    </citation>
    <scope>NUCLEOTIDE SEQUENCE</scope>
    <source>
        <strain evidence="2">AVDCRST_MAG19</strain>
    </source>
</reference>
<accession>A0A6J4V7W0</accession>
<evidence type="ECO:0000313" key="2">
    <source>
        <dbReference type="EMBL" id="CAA9566896.1"/>
    </source>
</evidence>
<sequence>MVRGDGGARRRRGTTGAERVESLTKEIATGATHRRVVSTVTRHA</sequence>
<proteinExistence type="predicted"/>
<name>A0A6J4V7W0_9BACT</name>
<protein>
    <submittedName>
        <fullName evidence="2">Uncharacterized protein</fullName>
    </submittedName>
</protein>
<organism evidence="2">
    <name type="scientific">uncultured Thermomicrobiales bacterium</name>
    <dbReference type="NCBI Taxonomy" id="1645740"/>
    <lineage>
        <taxon>Bacteria</taxon>
        <taxon>Pseudomonadati</taxon>
        <taxon>Thermomicrobiota</taxon>
        <taxon>Thermomicrobia</taxon>
        <taxon>Thermomicrobiales</taxon>
        <taxon>environmental samples</taxon>
    </lineage>
</organism>
<feature type="region of interest" description="Disordered" evidence="1">
    <location>
        <begin position="1"/>
        <end position="21"/>
    </location>
</feature>
<dbReference type="AlphaFoldDB" id="A0A6J4V7W0"/>
<dbReference type="EMBL" id="CADCWL010000110">
    <property type="protein sequence ID" value="CAA9566896.1"/>
    <property type="molecule type" value="Genomic_DNA"/>
</dbReference>